<evidence type="ECO:0000259" key="10">
    <source>
        <dbReference type="SMART" id="SM01390"/>
    </source>
</evidence>
<dbReference type="InterPro" id="IPR022801">
    <property type="entry name" value="Ribosomal_uS4"/>
</dbReference>
<feature type="domain" description="Small ribosomal subunit protein uS4 N-terminal" evidence="10">
    <location>
        <begin position="6"/>
        <end position="105"/>
    </location>
</feature>
<comment type="function">
    <text evidence="7">One of the primary rRNA binding proteins, it binds directly to 16S rRNA where it nucleates assembly of the body of the 30S subunit.</text>
</comment>
<dbReference type="GO" id="GO:0006412">
    <property type="term" value="P:translation"/>
    <property type="evidence" value="ECO:0007669"/>
    <property type="project" value="UniProtKB-UniRule"/>
</dbReference>
<evidence type="ECO:0000259" key="9">
    <source>
        <dbReference type="SMART" id="SM00363"/>
    </source>
</evidence>
<dbReference type="Proteomes" id="UP000178690">
    <property type="component" value="Unassembled WGS sequence"/>
</dbReference>
<dbReference type="GO" id="GO:0015935">
    <property type="term" value="C:small ribosomal subunit"/>
    <property type="evidence" value="ECO:0007669"/>
    <property type="project" value="InterPro"/>
</dbReference>
<dbReference type="GO" id="GO:0003735">
    <property type="term" value="F:structural constituent of ribosome"/>
    <property type="evidence" value="ECO:0007669"/>
    <property type="project" value="InterPro"/>
</dbReference>
<comment type="function">
    <text evidence="7">With S5 and S12 plays an important role in translational accuracy.</text>
</comment>
<evidence type="ECO:0000313" key="12">
    <source>
        <dbReference type="Proteomes" id="UP000178690"/>
    </source>
</evidence>
<dbReference type="SUPFAM" id="SSF55174">
    <property type="entry name" value="Alpha-L RNA-binding motif"/>
    <property type="match status" value="1"/>
</dbReference>
<sequence length="216" mass="24514">MKPTTINKEKMCRKFGQKMMLTPERCASPKCAFTRRSYAPGAHGQSRRRRPRSGYGEQLLEKQRIRILYGVSERALRRTVREALARTRAAAASHNALDVITSELERRLDNVLFRMGIAPSRAIARQMVSHGHILVNGRRTTVPSRALKVGETVSVRPQSAARIPFDERREVLKKYKPPVWLTLDYETLGGKMVALPTRDEIALTADVAKVVEFYAR</sequence>
<gene>
    <name evidence="7" type="primary">rpsD</name>
    <name evidence="11" type="ORF">A2682_03020</name>
</gene>
<dbReference type="PROSITE" id="PS00632">
    <property type="entry name" value="RIBOSOMAL_S4"/>
    <property type="match status" value="1"/>
</dbReference>
<protein>
    <recommendedName>
        <fullName evidence="6 7">Small ribosomal subunit protein uS4</fullName>
    </recommendedName>
</protein>
<evidence type="ECO:0000256" key="3">
    <source>
        <dbReference type="ARBA" id="ARBA00022884"/>
    </source>
</evidence>
<dbReference type="Pfam" id="PF01479">
    <property type="entry name" value="S4"/>
    <property type="match status" value="1"/>
</dbReference>
<keyword evidence="2 7" id="KW-0699">rRNA-binding</keyword>
<dbReference type="EMBL" id="MHST01000021">
    <property type="protein sequence ID" value="OHA48379.1"/>
    <property type="molecule type" value="Genomic_DNA"/>
</dbReference>
<dbReference type="CDD" id="cd00165">
    <property type="entry name" value="S4"/>
    <property type="match status" value="1"/>
</dbReference>
<comment type="caution">
    <text evidence="11">The sequence shown here is derived from an EMBL/GenBank/DDBJ whole genome shotgun (WGS) entry which is preliminary data.</text>
</comment>
<dbReference type="InterPro" id="IPR002942">
    <property type="entry name" value="S4_RNA-bd"/>
</dbReference>
<dbReference type="Gene3D" id="3.10.290.10">
    <property type="entry name" value="RNA-binding S4 domain"/>
    <property type="match status" value="1"/>
</dbReference>
<dbReference type="HAMAP" id="MF_01306_B">
    <property type="entry name" value="Ribosomal_uS4_B"/>
    <property type="match status" value="1"/>
</dbReference>
<evidence type="ECO:0000256" key="2">
    <source>
        <dbReference type="ARBA" id="ARBA00022730"/>
    </source>
</evidence>
<evidence type="ECO:0000256" key="4">
    <source>
        <dbReference type="ARBA" id="ARBA00022980"/>
    </source>
</evidence>
<evidence type="ECO:0000256" key="8">
    <source>
        <dbReference type="RuleBase" id="RU003699"/>
    </source>
</evidence>
<evidence type="ECO:0000256" key="5">
    <source>
        <dbReference type="ARBA" id="ARBA00023274"/>
    </source>
</evidence>
<dbReference type="SMART" id="SM00363">
    <property type="entry name" value="S4"/>
    <property type="match status" value="1"/>
</dbReference>
<comment type="similarity">
    <text evidence="1 7 8">Belongs to the universal ribosomal protein uS4 family.</text>
</comment>
<proteinExistence type="inferred from homology"/>
<dbReference type="STRING" id="1802363.A2682_03020"/>
<dbReference type="PROSITE" id="PS50889">
    <property type="entry name" value="S4"/>
    <property type="match status" value="1"/>
</dbReference>
<accession>A0A1G2PKT8</accession>
<reference evidence="11 12" key="1">
    <citation type="journal article" date="2016" name="Nat. Commun.">
        <title>Thousands of microbial genomes shed light on interconnected biogeochemical processes in an aquifer system.</title>
        <authorList>
            <person name="Anantharaman K."/>
            <person name="Brown C.T."/>
            <person name="Hug L.A."/>
            <person name="Sharon I."/>
            <person name="Castelle C.J."/>
            <person name="Probst A.J."/>
            <person name="Thomas B.C."/>
            <person name="Singh A."/>
            <person name="Wilkins M.J."/>
            <person name="Karaoz U."/>
            <person name="Brodie E.L."/>
            <person name="Williams K.H."/>
            <person name="Hubbard S.S."/>
            <person name="Banfield J.F."/>
        </authorList>
    </citation>
    <scope>NUCLEOTIDE SEQUENCE [LARGE SCALE GENOMIC DNA]</scope>
    <source>
        <strain evidence="12">RIFCSPHIGHO2_01_FULL_58_15</strain>
    </source>
</reference>
<name>A0A1G2PKT8_TERXR</name>
<dbReference type="FunFam" id="3.10.290.10:FF:000001">
    <property type="entry name" value="30S ribosomal protein S4"/>
    <property type="match status" value="1"/>
</dbReference>
<dbReference type="Pfam" id="PF00163">
    <property type="entry name" value="Ribosomal_S4"/>
    <property type="match status" value="1"/>
</dbReference>
<evidence type="ECO:0000313" key="11">
    <source>
        <dbReference type="EMBL" id="OHA48379.1"/>
    </source>
</evidence>
<keyword evidence="5 7" id="KW-0687">Ribonucleoprotein</keyword>
<dbReference type="Gene3D" id="1.10.1050.10">
    <property type="entry name" value="Ribosomal Protein S4 Delta 41, Chain A, domain 1"/>
    <property type="match status" value="1"/>
</dbReference>
<evidence type="ECO:0000256" key="7">
    <source>
        <dbReference type="HAMAP-Rule" id="MF_01306"/>
    </source>
</evidence>
<dbReference type="GO" id="GO:0042274">
    <property type="term" value="P:ribosomal small subunit biogenesis"/>
    <property type="evidence" value="ECO:0007669"/>
    <property type="project" value="TreeGrafter"/>
</dbReference>
<keyword evidence="3 7" id="KW-0694">RNA-binding</keyword>
<feature type="domain" description="RNA-binding S4" evidence="9">
    <location>
        <begin position="106"/>
        <end position="176"/>
    </location>
</feature>
<dbReference type="AlphaFoldDB" id="A0A1G2PKT8"/>
<dbReference type="InterPro" id="IPR018079">
    <property type="entry name" value="Ribosomal_uS4_CS"/>
</dbReference>
<evidence type="ECO:0000256" key="1">
    <source>
        <dbReference type="ARBA" id="ARBA00007465"/>
    </source>
</evidence>
<organism evidence="11 12">
    <name type="scientific">Terrybacteria sp. (strain RIFCSPHIGHO2_01_FULL_58_15)</name>
    <dbReference type="NCBI Taxonomy" id="1802363"/>
    <lineage>
        <taxon>Bacteria</taxon>
        <taxon>Candidatus Terryibacteriota</taxon>
    </lineage>
</organism>
<comment type="subunit">
    <text evidence="7">Part of the 30S ribosomal subunit. Contacts protein S5. The interaction surface between S4 and S5 is involved in control of translational fidelity.</text>
</comment>
<dbReference type="PANTHER" id="PTHR11831:SF4">
    <property type="entry name" value="SMALL RIBOSOMAL SUBUNIT PROTEIN US4M"/>
    <property type="match status" value="1"/>
</dbReference>
<dbReference type="InterPro" id="IPR036986">
    <property type="entry name" value="S4_RNA-bd_sf"/>
</dbReference>
<dbReference type="InterPro" id="IPR005709">
    <property type="entry name" value="Ribosomal_uS4_bac-type"/>
</dbReference>
<dbReference type="GO" id="GO:0019843">
    <property type="term" value="F:rRNA binding"/>
    <property type="evidence" value="ECO:0007669"/>
    <property type="project" value="UniProtKB-UniRule"/>
</dbReference>
<dbReference type="SMART" id="SM01390">
    <property type="entry name" value="Ribosomal_S4"/>
    <property type="match status" value="1"/>
</dbReference>
<dbReference type="PANTHER" id="PTHR11831">
    <property type="entry name" value="30S 40S RIBOSOMAL PROTEIN"/>
    <property type="match status" value="1"/>
</dbReference>
<keyword evidence="4 7" id="KW-0689">Ribosomal protein</keyword>
<evidence type="ECO:0000256" key="6">
    <source>
        <dbReference type="ARBA" id="ARBA00035254"/>
    </source>
</evidence>
<dbReference type="NCBIfam" id="NF003717">
    <property type="entry name" value="PRK05327.1"/>
    <property type="match status" value="1"/>
</dbReference>
<dbReference type="InterPro" id="IPR001912">
    <property type="entry name" value="Ribosomal_uS4_N"/>
</dbReference>